<evidence type="ECO:0000256" key="1">
    <source>
        <dbReference type="SAM" id="Phobius"/>
    </source>
</evidence>
<keyword evidence="1" id="KW-0472">Membrane</keyword>
<reference evidence="2" key="1">
    <citation type="submission" date="2018-02" db="EMBL/GenBank/DDBJ databases">
        <title>Rhizophora mucronata_Transcriptome.</title>
        <authorList>
            <person name="Meera S.P."/>
            <person name="Sreeshan A."/>
            <person name="Augustine A."/>
        </authorList>
    </citation>
    <scope>NUCLEOTIDE SEQUENCE</scope>
    <source>
        <tissue evidence="2">Leaf</tissue>
    </source>
</reference>
<evidence type="ECO:0000313" key="2">
    <source>
        <dbReference type="EMBL" id="MBW86245.1"/>
    </source>
</evidence>
<protein>
    <submittedName>
        <fullName evidence="2">Uncharacterized protein</fullName>
    </submittedName>
</protein>
<dbReference type="EMBL" id="GGEC01005762">
    <property type="protein sequence ID" value="MBW86245.1"/>
    <property type="molecule type" value="Transcribed_RNA"/>
</dbReference>
<accession>A0A2P2IYG7</accession>
<feature type="transmembrane region" description="Helical" evidence="1">
    <location>
        <begin position="55"/>
        <end position="71"/>
    </location>
</feature>
<sequence length="72" mass="8307">MLLLLFLLILLCLVSLSVFFILFQSTGMSLLDQIKLAVKILETGSYSNELSWSRFDSFLFFILIILAQFIVR</sequence>
<proteinExistence type="predicted"/>
<organism evidence="2">
    <name type="scientific">Rhizophora mucronata</name>
    <name type="common">Asiatic mangrove</name>
    <dbReference type="NCBI Taxonomy" id="61149"/>
    <lineage>
        <taxon>Eukaryota</taxon>
        <taxon>Viridiplantae</taxon>
        <taxon>Streptophyta</taxon>
        <taxon>Embryophyta</taxon>
        <taxon>Tracheophyta</taxon>
        <taxon>Spermatophyta</taxon>
        <taxon>Magnoliopsida</taxon>
        <taxon>eudicotyledons</taxon>
        <taxon>Gunneridae</taxon>
        <taxon>Pentapetalae</taxon>
        <taxon>rosids</taxon>
        <taxon>fabids</taxon>
        <taxon>Malpighiales</taxon>
        <taxon>Rhizophoraceae</taxon>
        <taxon>Rhizophora</taxon>
    </lineage>
</organism>
<keyword evidence="1" id="KW-0812">Transmembrane</keyword>
<dbReference type="AlphaFoldDB" id="A0A2P2IYG7"/>
<name>A0A2P2IYG7_RHIMU</name>
<keyword evidence="1" id="KW-1133">Transmembrane helix</keyword>